<feature type="region of interest" description="Disordered" evidence="1">
    <location>
        <begin position="892"/>
        <end position="933"/>
    </location>
</feature>
<protein>
    <submittedName>
        <fullName evidence="2">Uncharacterized protein</fullName>
    </submittedName>
</protein>
<feature type="region of interest" description="Disordered" evidence="1">
    <location>
        <begin position="475"/>
        <end position="498"/>
    </location>
</feature>
<gene>
    <name evidence="2" type="ORF">LSH36_51g05018</name>
</gene>
<dbReference type="EMBL" id="JAODUP010000051">
    <property type="protein sequence ID" value="KAK2165383.1"/>
    <property type="molecule type" value="Genomic_DNA"/>
</dbReference>
<evidence type="ECO:0000256" key="1">
    <source>
        <dbReference type="SAM" id="MobiDB-lite"/>
    </source>
</evidence>
<feature type="region of interest" description="Disordered" evidence="1">
    <location>
        <begin position="48"/>
        <end position="80"/>
    </location>
</feature>
<reference evidence="2" key="1">
    <citation type="journal article" date="2023" name="Mol. Biol. Evol.">
        <title>Third-Generation Sequencing Reveals the Adaptive Role of the Epigenome in Three Deep-Sea Polychaetes.</title>
        <authorList>
            <person name="Perez M."/>
            <person name="Aroh O."/>
            <person name="Sun Y."/>
            <person name="Lan Y."/>
            <person name="Juniper S.K."/>
            <person name="Young C.R."/>
            <person name="Angers B."/>
            <person name="Qian P.Y."/>
        </authorList>
    </citation>
    <scope>NUCLEOTIDE SEQUENCE</scope>
    <source>
        <strain evidence="2">P08H-3</strain>
    </source>
</reference>
<evidence type="ECO:0000313" key="3">
    <source>
        <dbReference type="Proteomes" id="UP001208570"/>
    </source>
</evidence>
<accession>A0AAD9NE88</accession>
<feature type="region of interest" description="Disordered" evidence="1">
    <location>
        <begin position="708"/>
        <end position="875"/>
    </location>
</feature>
<organism evidence="2 3">
    <name type="scientific">Paralvinella palmiformis</name>
    <dbReference type="NCBI Taxonomy" id="53620"/>
    <lineage>
        <taxon>Eukaryota</taxon>
        <taxon>Metazoa</taxon>
        <taxon>Spiralia</taxon>
        <taxon>Lophotrochozoa</taxon>
        <taxon>Annelida</taxon>
        <taxon>Polychaeta</taxon>
        <taxon>Sedentaria</taxon>
        <taxon>Canalipalpata</taxon>
        <taxon>Terebellida</taxon>
        <taxon>Terebelliformia</taxon>
        <taxon>Alvinellidae</taxon>
        <taxon>Paralvinella</taxon>
    </lineage>
</organism>
<name>A0AAD9NE88_9ANNE</name>
<feature type="compositionally biased region" description="Basic residues" evidence="1">
    <location>
        <begin position="49"/>
        <end position="58"/>
    </location>
</feature>
<sequence>MSSDFMAGTLRGLHTSASSVETSKHSVTDGTTDVLKLFLCQSPVDQSKKRQLKSRRSSVKPILLRDHDKQRKRRPLGVDGSQRFKKKVRFDSKVAVRALPAIAEYSQNFAAEPANICGDTAGLSGAAPLCELSKLEHFHLEPDDCLRGVGVSCERQPYNDISKVVNDDKTLANVPSKSNITADRSTDVATKLLSNQSLSEFYKSAPLDAPNGLTSAPAESGLNCAVKVLPAGGNKLLTGGSFQSLDDSTILSRNSGPLVRPEQTQSAAYTADGLTSASVSRSTSRTLDAVVNDPEEERRICGDIQRQGLKDLIQNQYQDAVELDLTGNLGDDICSDVDISVNDFLSGASGLLIQIGNHSLCEVSNPTKEAVIAADSTSLVFTNNKSNSPSNEHHTALYSSRPLPNKFSKDLDPDRQVSQDIHQRSLPRILQDGGVRPVEDRTLECITSFAGDSSSPNVIVVAAVPPNREISGSVDVTAGTGLGGGEGLKSEATSTPTKDKKFGDVADRFDVHKAARNNVRDVGQNAGGADECNLAGETKLSGSIPVKPSHLPRLATNGETLDANWIHSLEWTGRSTGGYGGVDLGRSSSHNAGYEQQTVWNISNMAEKRPETGTPPNSDGDVSISEGVNPSFTGQAGTEQGMIQVSSDSQPGNLIRQDADTNDAVVPAVTGAADQTEGSRSEKFLMSESEESIIDIVDESAAFTESKLDMDSTVSVEEGSSTNLEATVADKGEGDVISSDGQASLAPLACEEEELDDEVTEPGSNDEEMSTPAPPDDRRAEGSDENEQSDVDSDVGASALRYFEQDGRQDSFAETDFTEDSETTFVMNADVDRDDDDDELPGPSDDKEAASGGARDPKAEASSSGGSMTEKFKMISQSGVLPGRCSLKTMLEQRAKFSRSSKQDDSHEDDQTDISEVGGPEPPVDKCDKDALSEGGELAKPISIVDSKGEAVTTGIPMGVTVVEGTARGAHFGEDPCRTQSSAPCFAVAEVPSGSLVAILDVAGVGEEVNISTLERKRKRAKSEEKTSSSHGLYADSAISQKDVEEAMKKLRKVTIVYCLLLLKADTHDDDV</sequence>
<feature type="region of interest" description="Disordered" evidence="1">
    <location>
        <begin position="383"/>
        <end position="405"/>
    </location>
</feature>
<feature type="compositionally biased region" description="Basic and acidic residues" evidence="1">
    <location>
        <begin position="844"/>
        <end position="859"/>
    </location>
</feature>
<keyword evidence="3" id="KW-1185">Reference proteome</keyword>
<feature type="compositionally biased region" description="Basic and acidic residues" evidence="1">
    <location>
        <begin position="923"/>
        <end position="932"/>
    </location>
</feature>
<evidence type="ECO:0000313" key="2">
    <source>
        <dbReference type="EMBL" id="KAK2165383.1"/>
    </source>
</evidence>
<dbReference type="AlphaFoldDB" id="A0AAD9NE88"/>
<feature type="compositionally biased region" description="Basic and acidic residues" evidence="1">
    <location>
        <begin position="892"/>
        <end position="905"/>
    </location>
</feature>
<feature type="compositionally biased region" description="Acidic residues" evidence="1">
    <location>
        <begin position="750"/>
        <end position="769"/>
    </location>
</feature>
<comment type="caution">
    <text evidence="2">The sequence shown here is derived from an EMBL/GenBank/DDBJ whole genome shotgun (WGS) entry which is preliminary data.</text>
</comment>
<feature type="compositionally biased region" description="Acidic residues" evidence="1">
    <location>
        <begin position="783"/>
        <end position="793"/>
    </location>
</feature>
<feature type="compositionally biased region" description="Polar residues" evidence="1">
    <location>
        <begin position="712"/>
        <end position="725"/>
    </location>
</feature>
<dbReference type="Proteomes" id="UP001208570">
    <property type="component" value="Unassembled WGS sequence"/>
</dbReference>
<proteinExistence type="predicted"/>